<comment type="caution">
    <text evidence="4">The sequence shown here is derived from an EMBL/GenBank/DDBJ whole genome shotgun (WGS) entry which is preliminary data.</text>
</comment>
<keyword evidence="2 4" id="KW-0067">ATP-binding</keyword>
<dbReference type="EMBL" id="BAABKQ010000001">
    <property type="protein sequence ID" value="GAA4811247.1"/>
    <property type="molecule type" value="Genomic_DNA"/>
</dbReference>
<proteinExistence type="predicted"/>
<evidence type="ECO:0000256" key="1">
    <source>
        <dbReference type="ARBA" id="ARBA00022741"/>
    </source>
</evidence>
<dbReference type="Gene3D" id="3.40.50.300">
    <property type="entry name" value="P-loop containing nucleotide triphosphate hydrolases"/>
    <property type="match status" value="1"/>
</dbReference>
<dbReference type="Pfam" id="PF00005">
    <property type="entry name" value="ABC_tran"/>
    <property type="match status" value="1"/>
</dbReference>
<dbReference type="GO" id="GO:0005524">
    <property type="term" value="F:ATP binding"/>
    <property type="evidence" value="ECO:0007669"/>
    <property type="project" value="UniProtKB-KW"/>
</dbReference>
<accession>A0ABP9CHB3</accession>
<protein>
    <submittedName>
        <fullName evidence="4">ATP-binding cassette domain-containing protein</fullName>
    </submittedName>
</protein>
<dbReference type="Proteomes" id="UP001500839">
    <property type="component" value="Unassembled WGS sequence"/>
</dbReference>
<dbReference type="PANTHER" id="PTHR42794">
    <property type="entry name" value="HEMIN IMPORT ATP-BINDING PROTEIN HMUV"/>
    <property type="match status" value="1"/>
</dbReference>
<evidence type="ECO:0000313" key="4">
    <source>
        <dbReference type="EMBL" id="GAA4811247.1"/>
    </source>
</evidence>
<dbReference type="PANTHER" id="PTHR42794:SF2">
    <property type="entry name" value="ABC TRANSPORTER ATP-BINDING PROTEIN"/>
    <property type="match status" value="1"/>
</dbReference>
<dbReference type="SUPFAM" id="SSF52540">
    <property type="entry name" value="P-loop containing nucleoside triphosphate hydrolases"/>
    <property type="match status" value="1"/>
</dbReference>
<keyword evidence="1" id="KW-0547">Nucleotide-binding</keyword>
<keyword evidence="5" id="KW-1185">Reference proteome</keyword>
<reference evidence="5" key="1">
    <citation type="journal article" date="2019" name="Int. J. Syst. Evol. Microbiol.">
        <title>The Global Catalogue of Microorganisms (GCM) 10K type strain sequencing project: providing services to taxonomists for standard genome sequencing and annotation.</title>
        <authorList>
            <consortium name="The Broad Institute Genomics Platform"/>
            <consortium name="The Broad Institute Genome Sequencing Center for Infectious Disease"/>
            <person name="Wu L."/>
            <person name="Ma J."/>
        </authorList>
    </citation>
    <scope>NUCLEOTIDE SEQUENCE [LARGE SCALE GENOMIC DNA]</scope>
    <source>
        <strain evidence="5">JCM 18542</strain>
    </source>
</reference>
<organism evidence="4 5">
    <name type="scientific">Tomitella cavernea</name>
    <dbReference type="NCBI Taxonomy" id="1387982"/>
    <lineage>
        <taxon>Bacteria</taxon>
        <taxon>Bacillati</taxon>
        <taxon>Actinomycetota</taxon>
        <taxon>Actinomycetes</taxon>
        <taxon>Mycobacteriales</taxon>
        <taxon>Tomitella</taxon>
    </lineage>
</organism>
<evidence type="ECO:0000256" key="2">
    <source>
        <dbReference type="ARBA" id="ARBA00022840"/>
    </source>
</evidence>
<evidence type="ECO:0000259" key="3">
    <source>
        <dbReference type="PROSITE" id="PS50893"/>
    </source>
</evidence>
<dbReference type="InterPro" id="IPR027417">
    <property type="entry name" value="P-loop_NTPase"/>
</dbReference>
<gene>
    <name evidence="4" type="ORF">GCM10023353_14720</name>
</gene>
<sequence length="290" mass="30267">MSAAEAVVGTAHSGAVLCVDGVTVMRQGRALVEGVSAEVHAGEHWAVIGPNGAGKSTLLALCGAKLHPTSGTVHVLGHRLGRVDMRELRTHIGHIDPRTRIEADLTVREAVLTGLVAASDLPARWAPAAADTALADELTATLGLTARTDTRWSVLSQGERGRVLIARALMTRPQLLLLDEPTTGLDLAAREILLDVLSGLREAHPRLSSLLVTHHLEELPASTTHALVIADGRVLASGPAAQVLTSATITGAFGYPIAVERRAGRWTASSAVTGRRDDFAGNGAGIVQIP</sequence>
<feature type="domain" description="ABC transporter" evidence="3">
    <location>
        <begin position="17"/>
        <end position="256"/>
    </location>
</feature>
<dbReference type="PROSITE" id="PS50893">
    <property type="entry name" value="ABC_TRANSPORTER_2"/>
    <property type="match status" value="1"/>
</dbReference>
<name>A0ABP9CHB3_9ACTN</name>
<dbReference type="SMART" id="SM00382">
    <property type="entry name" value="AAA"/>
    <property type="match status" value="1"/>
</dbReference>
<dbReference type="InterPro" id="IPR003439">
    <property type="entry name" value="ABC_transporter-like_ATP-bd"/>
</dbReference>
<dbReference type="InterPro" id="IPR003593">
    <property type="entry name" value="AAA+_ATPase"/>
</dbReference>
<evidence type="ECO:0000313" key="5">
    <source>
        <dbReference type="Proteomes" id="UP001500839"/>
    </source>
</evidence>